<dbReference type="Gene3D" id="1.10.760.10">
    <property type="entry name" value="Cytochrome c-like domain"/>
    <property type="match status" value="1"/>
</dbReference>
<dbReference type="SUPFAM" id="SSF46626">
    <property type="entry name" value="Cytochrome c"/>
    <property type="match status" value="1"/>
</dbReference>
<evidence type="ECO:0000256" key="2">
    <source>
        <dbReference type="ARBA" id="ARBA00022723"/>
    </source>
</evidence>
<evidence type="ECO:0000259" key="7">
    <source>
        <dbReference type="PROSITE" id="PS51007"/>
    </source>
</evidence>
<proteinExistence type="predicted"/>
<evidence type="ECO:0000256" key="6">
    <source>
        <dbReference type="SAM" id="SignalP"/>
    </source>
</evidence>
<keyword evidence="9" id="KW-1185">Reference proteome</keyword>
<evidence type="ECO:0000256" key="3">
    <source>
        <dbReference type="ARBA" id="ARBA00023004"/>
    </source>
</evidence>
<keyword evidence="1 4" id="KW-0349">Heme</keyword>
<dbReference type="PROSITE" id="PS51007">
    <property type="entry name" value="CYTC"/>
    <property type="match status" value="1"/>
</dbReference>
<reference evidence="8 9" key="1">
    <citation type="journal article" date="2017" name="Curr. Microbiol.">
        <title>Mucilaginibacter ginsenosidivorans sp. nov., Isolated from Soil of Ginseng Field.</title>
        <authorList>
            <person name="Kim M.M."/>
            <person name="Siddiqi M.Z."/>
            <person name="Im W.T."/>
        </authorList>
    </citation>
    <scope>NUCLEOTIDE SEQUENCE [LARGE SCALE GENOMIC DNA]</scope>
    <source>
        <strain evidence="8 9">Gsoil 3017</strain>
    </source>
</reference>
<evidence type="ECO:0000256" key="4">
    <source>
        <dbReference type="PROSITE-ProRule" id="PRU00433"/>
    </source>
</evidence>
<feature type="compositionally biased region" description="Low complexity" evidence="5">
    <location>
        <begin position="35"/>
        <end position="48"/>
    </location>
</feature>
<organism evidence="8 9">
    <name type="scientific">Mucilaginibacter ginsenosidivorans</name>
    <dbReference type="NCBI Taxonomy" id="398053"/>
    <lineage>
        <taxon>Bacteria</taxon>
        <taxon>Pseudomonadati</taxon>
        <taxon>Bacteroidota</taxon>
        <taxon>Sphingobacteriia</taxon>
        <taxon>Sphingobacteriales</taxon>
        <taxon>Sphingobacteriaceae</taxon>
        <taxon>Mucilaginibacter</taxon>
    </lineage>
</organism>
<dbReference type="EMBL" id="CP042436">
    <property type="protein sequence ID" value="QEC62369.1"/>
    <property type="molecule type" value="Genomic_DNA"/>
</dbReference>
<dbReference type="RefSeq" id="WP_147030946.1">
    <property type="nucleotide sequence ID" value="NZ_CP042436.1"/>
</dbReference>
<feature type="domain" description="Cytochrome c" evidence="7">
    <location>
        <begin position="72"/>
        <end position="162"/>
    </location>
</feature>
<dbReference type="Proteomes" id="UP000321479">
    <property type="component" value="Chromosome"/>
</dbReference>
<evidence type="ECO:0000256" key="1">
    <source>
        <dbReference type="ARBA" id="ARBA00022617"/>
    </source>
</evidence>
<protein>
    <submittedName>
        <fullName evidence="8">Cytochrome c</fullName>
    </submittedName>
</protein>
<dbReference type="InterPro" id="IPR036909">
    <property type="entry name" value="Cyt_c-like_dom_sf"/>
</dbReference>
<gene>
    <name evidence="8" type="ORF">FRZ54_07155</name>
</gene>
<dbReference type="GO" id="GO:0020037">
    <property type="term" value="F:heme binding"/>
    <property type="evidence" value="ECO:0007669"/>
    <property type="project" value="InterPro"/>
</dbReference>
<evidence type="ECO:0000313" key="9">
    <source>
        <dbReference type="Proteomes" id="UP000321479"/>
    </source>
</evidence>
<feature type="chain" id="PRO_5023141684" evidence="6">
    <location>
        <begin position="22"/>
        <end position="164"/>
    </location>
</feature>
<dbReference type="InterPro" id="IPR009056">
    <property type="entry name" value="Cyt_c-like_dom"/>
</dbReference>
<keyword evidence="2 4" id="KW-0479">Metal-binding</keyword>
<feature type="signal peptide" evidence="6">
    <location>
        <begin position="1"/>
        <end position="21"/>
    </location>
</feature>
<keyword evidence="3 4" id="KW-0408">Iron</keyword>
<dbReference type="OrthoDB" id="2827525at2"/>
<evidence type="ECO:0000313" key="8">
    <source>
        <dbReference type="EMBL" id="QEC62369.1"/>
    </source>
</evidence>
<dbReference type="GO" id="GO:0009055">
    <property type="term" value="F:electron transfer activity"/>
    <property type="evidence" value="ECO:0007669"/>
    <property type="project" value="InterPro"/>
</dbReference>
<dbReference type="KEGG" id="mgin:FRZ54_07155"/>
<sequence>MKNLKTLLIATLVSGLTFLYACGPSNGGSDSENTSTAAPAATASADIDPAAKSDSKGIGRFTDVKLDAIDPAMADKGMVVFNAKCGACHKVTDQKVVGPGLKDVTKRRTPEWIMNQITNPVEMEAKDPVGQALLAKHLTQMTFQNVTDEETRQILEYFRKNDSK</sequence>
<dbReference type="AlphaFoldDB" id="A0A5B8UTW4"/>
<dbReference type="Pfam" id="PF00034">
    <property type="entry name" value="Cytochrom_C"/>
    <property type="match status" value="1"/>
</dbReference>
<name>A0A5B8UTW4_9SPHI</name>
<dbReference type="PROSITE" id="PS51257">
    <property type="entry name" value="PROKAR_LIPOPROTEIN"/>
    <property type="match status" value="1"/>
</dbReference>
<keyword evidence="6" id="KW-0732">Signal</keyword>
<evidence type="ECO:0000256" key="5">
    <source>
        <dbReference type="SAM" id="MobiDB-lite"/>
    </source>
</evidence>
<dbReference type="GO" id="GO:0046872">
    <property type="term" value="F:metal ion binding"/>
    <property type="evidence" value="ECO:0007669"/>
    <property type="project" value="UniProtKB-KW"/>
</dbReference>
<feature type="region of interest" description="Disordered" evidence="5">
    <location>
        <begin position="29"/>
        <end position="54"/>
    </location>
</feature>
<accession>A0A5B8UTW4</accession>